<feature type="compositionally biased region" description="Pro residues" evidence="1">
    <location>
        <begin position="156"/>
        <end position="183"/>
    </location>
</feature>
<sequence>MDVLVWVTEATWPACVAAAREHAPAGARITLLYVGDDEVPAAAHGALAGLLGRAAWARPAAGHGFGDLAAQAGRELLAAAAQELGRAATLEQRHGRIEREVVGAAAAADLLILARDGDLRRLGPHSLAPATRFVVDHAPCATLLVWPVVAPALGSIPPPPDPARAPRPPHGPPPPQGAAPPLA</sequence>
<dbReference type="KEGG" id="psic:J4E96_10795"/>
<evidence type="ECO:0000313" key="3">
    <source>
        <dbReference type="EMBL" id="QTE27903.1"/>
    </source>
</evidence>
<evidence type="ECO:0000313" key="4">
    <source>
        <dbReference type="Proteomes" id="UP000663937"/>
    </source>
</evidence>
<keyword evidence="4" id="KW-1185">Reference proteome</keyword>
<evidence type="ECO:0000256" key="1">
    <source>
        <dbReference type="SAM" id="MobiDB-lite"/>
    </source>
</evidence>
<dbReference type="InterPro" id="IPR006016">
    <property type="entry name" value="UspA"/>
</dbReference>
<reference evidence="3" key="1">
    <citation type="submission" date="2021-03" db="EMBL/GenBank/DDBJ databases">
        <title>Pengzhenrongella sicca gen. nov., sp. nov., a new member of suborder Micrococcineae isolated from High-Arctic tundra soil.</title>
        <authorList>
            <person name="Peng F."/>
        </authorList>
    </citation>
    <scope>NUCLEOTIDE SEQUENCE</scope>
    <source>
        <strain evidence="3">LRZ-2</strain>
    </source>
</reference>
<evidence type="ECO:0000259" key="2">
    <source>
        <dbReference type="Pfam" id="PF00582"/>
    </source>
</evidence>
<dbReference type="Gene3D" id="3.40.50.12370">
    <property type="match status" value="1"/>
</dbReference>
<dbReference type="Proteomes" id="UP000663937">
    <property type="component" value="Chromosome"/>
</dbReference>
<feature type="domain" description="UspA" evidence="2">
    <location>
        <begin position="13"/>
        <end position="145"/>
    </location>
</feature>
<organism evidence="3 4">
    <name type="scientific">Pengzhenrongella sicca</name>
    <dbReference type="NCBI Taxonomy" id="2819238"/>
    <lineage>
        <taxon>Bacteria</taxon>
        <taxon>Bacillati</taxon>
        <taxon>Actinomycetota</taxon>
        <taxon>Actinomycetes</taxon>
        <taxon>Micrococcales</taxon>
        <taxon>Pengzhenrongella</taxon>
    </lineage>
</organism>
<dbReference type="Pfam" id="PF00582">
    <property type="entry name" value="Usp"/>
    <property type="match status" value="1"/>
</dbReference>
<dbReference type="AlphaFoldDB" id="A0A8A4ZAI9"/>
<dbReference type="RefSeq" id="WP_227422124.1">
    <property type="nucleotide sequence ID" value="NZ_CP071868.1"/>
</dbReference>
<accession>A0A8A4ZAI9</accession>
<proteinExistence type="predicted"/>
<gene>
    <name evidence="3" type="ORF">J4E96_10795</name>
</gene>
<protein>
    <recommendedName>
        <fullName evidence="2">UspA domain-containing protein</fullName>
    </recommendedName>
</protein>
<dbReference type="SUPFAM" id="SSF52402">
    <property type="entry name" value="Adenine nucleotide alpha hydrolases-like"/>
    <property type="match status" value="1"/>
</dbReference>
<feature type="region of interest" description="Disordered" evidence="1">
    <location>
        <begin position="155"/>
        <end position="183"/>
    </location>
</feature>
<dbReference type="EMBL" id="CP071868">
    <property type="protein sequence ID" value="QTE27903.1"/>
    <property type="molecule type" value="Genomic_DNA"/>
</dbReference>
<name>A0A8A4ZAI9_9MICO</name>